<proteinExistence type="predicted"/>
<dbReference type="Proteomes" id="UP001565368">
    <property type="component" value="Unassembled WGS sequence"/>
</dbReference>
<gene>
    <name evidence="1" type="ORF">Q8F55_000064</name>
</gene>
<dbReference type="RefSeq" id="XP_069212264.1">
    <property type="nucleotide sequence ID" value="XM_069348720.1"/>
</dbReference>
<reference evidence="1 2" key="1">
    <citation type="submission" date="2023-08" db="EMBL/GenBank/DDBJ databases">
        <title>Annotated Genome Sequence of Vanrija albida AlHP1.</title>
        <authorList>
            <person name="Herzog R."/>
        </authorList>
    </citation>
    <scope>NUCLEOTIDE SEQUENCE [LARGE SCALE GENOMIC DNA]</scope>
    <source>
        <strain evidence="1 2">AlHP1</strain>
    </source>
</reference>
<keyword evidence="2" id="KW-1185">Reference proteome</keyword>
<accession>A0ABR3QC74</accession>
<name>A0ABR3QC74_9TREE</name>
<dbReference type="GeneID" id="95981107"/>
<evidence type="ECO:0000313" key="2">
    <source>
        <dbReference type="Proteomes" id="UP001565368"/>
    </source>
</evidence>
<evidence type="ECO:0000313" key="1">
    <source>
        <dbReference type="EMBL" id="KAL1412320.1"/>
    </source>
</evidence>
<organism evidence="1 2">
    <name type="scientific">Vanrija albida</name>
    <dbReference type="NCBI Taxonomy" id="181172"/>
    <lineage>
        <taxon>Eukaryota</taxon>
        <taxon>Fungi</taxon>
        <taxon>Dikarya</taxon>
        <taxon>Basidiomycota</taxon>
        <taxon>Agaricomycotina</taxon>
        <taxon>Tremellomycetes</taxon>
        <taxon>Trichosporonales</taxon>
        <taxon>Trichosporonaceae</taxon>
        <taxon>Vanrija</taxon>
    </lineage>
</organism>
<evidence type="ECO:0008006" key="3">
    <source>
        <dbReference type="Google" id="ProtNLM"/>
    </source>
</evidence>
<protein>
    <recommendedName>
        <fullName evidence="3">F-box domain-containing protein</fullName>
    </recommendedName>
</protein>
<dbReference type="EMBL" id="JBBXJM010000001">
    <property type="protein sequence ID" value="KAL1412320.1"/>
    <property type="molecule type" value="Genomic_DNA"/>
</dbReference>
<sequence length="342" mass="37559">MAPATLDSTAYPHIIDAILAACDTPTAIAFRGASRAFRAAVDSALLTHVALYVLPPPDPPLPHPDPHDQSTPIIRFGRPSDSSAPAPALLPNLPAAIRVLDIDHPYASSASNFARVHTLRCTSNAVWCRPPLDDLRTVVDFATPHDKLNQGDDDVRLVIQPRLQRYVLHISWDESRWDEVGATISTQTTTHMATCQPTVPREMVLVLHPFSSGPAAAYTHVIWFLHNLASDLLDVLDAGGGVCVVGVEAVSPLNMGSSDEQPDRLGLFKDMLLHFWRSWKDAPFQEALAASLAQIEFRTVTEWHAELKARGRDGDGLDAYGLQAVWPRSTTHTFHTLHTLHR</sequence>
<comment type="caution">
    <text evidence="1">The sequence shown here is derived from an EMBL/GenBank/DDBJ whole genome shotgun (WGS) entry which is preliminary data.</text>
</comment>